<feature type="transmembrane region" description="Helical" evidence="1">
    <location>
        <begin position="21"/>
        <end position="40"/>
    </location>
</feature>
<evidence type="ECO:0000256" key="1">
    <source>
        <dbReference type="SAM" id="Phobius"/>
    </source>
</evidence>
<proteinExistence type="predicted"/>
<feature type="transmembrane region" description="Helical" evidence="1">
    <location>
        <begin position="295"/>
        <end position="315"/>
    </location>
</feature>
<feature type="transmembrane region" description="Helical" evidence="1">
    <location>
        <begin position="351"/>
        <end position="372"/>
    </location>
</feature>
<accession>A0A6J6LY92</accession>
<organism evidence="2">
    <name type="scientific">freshwater metagenome</name>
    <dbReference type="NCBI Taxonomy" id="449393"/>
    <lineage>
        <taxon>unclassified sequences</taxon>
        <taxon>metagenomes</taxon>
        <taxon>ecological metagenomes</taxon>
    </lineage>
</organism>
<evidence type="ECO:0000313" key="2">
    <source>
        <dbReference type="EMBL" id="CAB4665383.1"/>
    </source>
</evidence>
<feature type="transmembrane region" description="Helical" evidence="1">
    <location>
        <begin position="321"/>
        <end position="339"/>
    </location>
</feature>
<reference evidence="2" key="1">
    <citation type="submission" date="2020-05" db="EMBL/GenBank/DDBJ databases">
        <authorList>
            <person name="Chiriac C."/>
            <person name="Salcher M."/>
            <person name="Ghai R."/>
            <person name="Kavagutti S V."/>
        </authorList>
    </citation>
    <scope>NUCLEOTIDE SEQUENCE</scope>
</reference>
<dbReference type="EMBL" id="CAEZWR010000081">
    <property type="protein sequence ID" value="CAB4665383.1"/>
    <property type="molecule type" value="Genomic_DNA"/>
</dbReference>
<keyword evidence="1" id="KW-0812">Transmembrane</keyword>
<sequence>MSITAQSQHATKPSLKRFLPDLVSVAAIWIGVTLLTQRWAGLDTPDSSFYTSLGLFGSEVSDRAYDNSYFWTRLGTIAPTHLLTSVAGTWGGLAIWHALLLLIFIAGAYITIKKFSNTTIAAVLTACIALSSVPLSYLANPYLTGAVLAGTSALIATAMFDSRKAAITAGVILGWLVMVNPPGVLLAGVIWLVIKIQRQSQLHNSIKKLGTTIGVAAIATAATFLVFLGIGKVIFPELNWVGAYLDAQGINLSNFASKDPVWLKDISLLVPASILIFVAAVWFKNKKSNAAQLGFSISASSIAFMLVFSPLMGGIALEAPMYQAMLWPPALIALALSIVSTMKQEQWNLTTIVVAAVVIVIIATAGHSTAIIGLHEGWLIAAILTITAAGIAIYSNQKFATIFGLIAVCLLVAGGQLLQNSRGPLGLYYLSPYNWAYNDNPISEKLHTAVNTQEWLLANTKNTDTIVTWVQGDWVGGDRELYVVAGMQLWGENRIGLFPELDEDDLARLNDIKPSVIAMYGQTKEGITTFMQSLPPTLQTSTPTCYDFTWPTATIPVGHACLTQLTWTNA</sequence>
<keyword evidence="1" id="KW-1133">Transmembrane helix</keyword>
<feature type="transmembrane region" description="Helical" evidence="1">
    <location>
        <begin position="399"/>
        <end position="418"/>
    </location>
</feature>
<gene>
    <name evidence="2" type="ORF">UFOPK2282_00797</name>
</gene>
<feature type="transmembrane region" description="Helical" evidence="1">
    <location>
        <begin position="266"/>
        <end position="283"/>
    </location>
</feature>
<feature type="transmembrane region" description="Helical" evidence="1">
    <location>
        <begin position="172"/>
        <end position="194"/>
    </location>
</feature>
<protein>
    <submittedName>
        <fullName evidence="2">Unannotated protein</fullName>
    </submittedName>
</protein>
<feature type="transmembrane region" description="Helical" evidence="1">
    <location>
        <begin position="378"/>
        <end position="394"/>
    </location>
</feature>
<dbReference type="AlphaFoldDB" id="A0A6J6LY92"/>
<feature type="transmembrane region" description="Helical" evidence="1">
    <location>
        <begin position="215"/>
        <end position="235"/>
    </location>
</feature>
<keyword evidence="1" id="KW-0472">Membrane</keyword>
<feature type="transmembrane region" description="Helical" evidence="1">
    <location>
        <begin position="93"/>
        <end position="112"/>
    </location>
</feature>
<name>A0A6J6LY92_9ZZZZ</name>